<dbReference type="InterPro" id="IPR013149">
    <property type="entry name" value="ADH-like_C"/>
</dbReference>
<keyword evidence="4 7" id="KW-0862">Zinc</keyword>
<evidence type="ECO:0000256" key="7">
    <source>
        <dbReference type="RuleBase" id="RU361277"/>
    </source>
</evidence>
<dbReference type="GO" id="GO:0005737">
    <property type="term" value="C:cytoplasm"/>
    <property type="evidence" value="ECO:0007669"/>
    <property type="project" value="TreeGrafter"/>
</dbReference>
<dbReference type="SUPFAM" id="SSF51735">
    <property type="entry name" value="NAD(P)-binding Rossmann-fold domains"/>
    <property type="match status" value="1"/>
</dbReference>
<dbReference type="SMART" id="SM00829">
    <property type="entry name" value="PKS_ER"/>
    <property type="match status" value="1"/>
</dbReference>
<reference evidence="9" key="1">
    <citation type="journal article" date="2020" name="Stud. Mycol.">
        <title>101 Dothideomycetes genomes: a test case for predicting lifestyles and emergence of pathogens.</title>
        <authorList>
            <person name="Haridas S."/>
            <person name="Albert R."/>
            <person name="Binder M."/>
            <person name="Bloem J."/>
            <person name="Labutti K."/>
            <person name="Salamov A."/>
            <person name="Andreopoulos B."/>
            <person name="Baker S."/>
            <person name="Barry K."/>
            <person name="Bills G."/>
            <person name="Bluhm B."/>
            <person name="Cannon C."/>
            <person name="Castanera R."/>
            <person name="Culley D."/>
            <person name="Daum C."/>
            <person name="Ezra D."/>
            <person name="Gonzalez J."/>
            <person name="Henrissat B."/>
            <person name="Kuo A."/>
            <person name="Liang C."/>
            <person name="Lipzen A."/>
            <person name="Lutzoni F."/>
            <person name="Magnuson J."/>
            <person name="Mondo S."/>
            <person name="Nolan M."/>
            <person name="Ohm R."/>
            <person name="Pangilinan J."/>
            <person name="Park H.-J."/>
            <person name="Ramirez L."/>
            <person name="Alfaro M."/>
            <person name="Sun H."/>
            <person name="Tritt A."/>
            <person name="Yoshinaga Y."/>
            <person name="Zwiers L.-H."/>
            <person name="Turgeon B."/>
            <person name="Goodwin S."/>
            <person name="Spatafora J."/>
            <person name="Crous P."/>
            <person name="Grigoriev I."/>
        </authorList>
    </citation>
    <scope>NUCLEOTIDE SEQUENCE</scope>
    <source>
        <strain evidence="9">CBS 121167</strain>
    </source>
</reference>
<keyword evidence="3 7" id="KW-0479">Metal-binding</keyword>
<dbReference type="InterPro" id="IPR036291">
    <property type="entry name" value="NAD(P)-bd_dom_sf"/>
</dbReference>
<organism evidence="9 10">
    <name type="scientific">Aplosporella prunicola CBS 121167</name>
    <dbReference type="NCBI Taxonomy" id="1176127"/>
    <lineage>
        <taxon>Eukaryota</taxon>
        <taxon>Fungi</taxon>
        <taxon>Dikarya</taxon>
        <taxon>Ascomycota</taxon>
        <taxon>Pezizomycotina</taxon>
        <taxon>Dothideomycetes</taxon>
        <taxon>Dothideomycetes incertae sedis</taxon>
        <taxon>Botryosphaeriales</taxon>
        <taxon>Aplosporellaceae</taxon>
        <taxon>Aplosporella</taxon>
    </lineage>
</organism>
<evidence type="ECO:0000313" key="9">
    <source>
        <dbReference type="EMBL" id="KAF2140438.1"/>
    </source>
</evidence>
<dbReference type="Gene3D" id="3.40.50.720">
    <property type="entry name" value="NAD(P)-binding Rossmann-like Domain"/>
    <property type="match status" value="1"/>
</dbReference>
<dbReference type="PANTHER" id="PTHR42940">
    <property type="entry name" value="ALCOHOL DEHYDROGENASE 1-RELATED"/>
    <property type="match status" value="1"/>
</dbReference>
<dbReference type="GO" id="GO:0008270">
    <property type="term" value="F:zinc ion binding"/>
    <property type="evidence" value="ECO:0007669"/>
    <property type="project" value="InterPro"/>
</dbReference>
<evidence type="ECO:0000256" key="2">
    <source>
        <dbReference type="ARBA" id="ARBA00008072"/>
    </source>
</evidence>
<sequence length="376" mass="39833">MTNATQPPQQQQDDEPHFDIPTKCKAGVVVNEGPDFHVEIQDVDVPSPGPDDILIRLTHTGICHSDIHFMAHDWASPPMSTFNVRSPGHEGAGVVVQRGSSVSPQKWPLGARAGIKPIHDTCGACHACWSGRDNYCAAAVLTGLRVTGTYQQYVLSPAKYATPIPADVPPELAAPVMCSASTMHRALVDSGLRAGEFVVFSGGGGGVGINGVQFARIMGMRPIVVDTGAAKRALCLSMGAEAFVDFREEPDTPAAVKRLCDNVGAHGVVVTAPQAYKHAIAYLGDRTGGKVVCVALPPADSVTIGADPNLIVFKNVHILGTLVGNQADAAAAMEYARRGLLKQICEVRPLRELPASVEQLRRGDVPGRIVIAFDME</sequence>
<protein>
    <recommendedName>
        <fullName evidence="8">Enoyl reductase (ER) domain-containing protein</fullName>
    </recommendedName>
</protein>
<keyword evidence="6" id="KW-0520">NAD</keyword>
<dbReference type="InterPro" id="IPR020843">
    <property type="entry name" value="ER"/>
</dbReference>
<proteinExistence type="inferred from homology"/>
<comment type="cofactor">
    <cofactor evidence="1 7">
        <name>Zn(2+)</name>
        <dbReference type="ChEBI" id="CHEBI:29105"/>
    </cofactor>
</comment>
<evidence type="ECO:0000256" key="5">
    <source>
        <dbReference type="ARBA" id="ARBA00023002"/>
    </source>
</evidence>
<dbReference type="GeneID" id="54294561"/>
<accession>A0A6A6BA38</accession>
<dbReference type="AlphaFoldDB" id="A0A6A6BA38"/>
<evidence type="ECO:0000256" key="3">
    <source>
        <dbReference type="ARBA" id="ARBA00022723"/>
    </source>
</evidence>
<evidence type="ECO:0000313" key="10">
    <source>
        <dbReference type="Proteomes" id="UP000799438"/>
    </source>
</evidence>
<keyword evidence="5" id="KW-0560">Oxidoreductase</keyword>
<dbReference type="PROSITE" id="PS00059">
    <property type="entry name" value="ADH_ZINC"/>
    <property type="match status" value="1"/>
</dbReference>
<name>A0A6A6BA38_9PEZI</name>
<dbReference type="RefSeq" id="XP_033396151.1">
    <property type="nucleotide sequence ID" value="XM_033537065.1"/>
</dbReference>
<dbReference type="Proteomes" id="UP000799438">
    <property type="component" value="Unassembled WGS sequence"/>
</dbReference>
<dbReference type="Gene3D" id="3.90.180.10">
    <property type="entry name" value="Medium-chain alcohol dehydrogenases, catalytic domain"/>
    <property type="match status" value="1"/>
</dbReference>
<dbReference type="CDD" id="cd08297">
    <property type="entry name" value="CAD3"/>
    <property type="match status" value="1"/>
</dbReference>
<evidence type="ECO:0000256" key="1">
    <source>
        <dbReference type="ARBA" id="ARBA00001947"/>
    </source>
</evidence>
<dbReference type="OrthoDB" id="1879366at2759"/>
<keyword evidence="10" id="KW-1185">Reference proteome</keyword>
<dbReference type="PANTHER" id="PTHR42940:SF1">
    <property type="entry name" value="ENOYL REDUCTASE (ER) DOMAIN-CONTAINING PROTEIN"/>
    <property type="match status" value="1"/>
</dbReference>
<gene>
    <name evidence="9" type="ORF">K452DRAFT_229934</name>
</gene>
<dbReference type="InterPro" id="IPR002328">
    <property type="entry name" value="ADH_Zn_CS"/>
</dbReference>
<comment type="similarity">
    <text evidence="2 7">Belongs to the zinc-containing alcohol dehydrogenase family.</text>
</comment>
<dbReference type="GO" id="GO:0004022">
    <property type="term" value="F:alcohol dehydrogenase (NAD+) activity"/>
    <property type="evidence" value="ECO:0007669"/>
    <property type="project" value="TreeGrafter"/>
</dbReference>
<evidence type="ECO:0000256" key="4">
    <source>
        <dbReference type="ARBA" id="ARBA00022833"/>
    </source>
</evidence>
<dbReference type="InterPro" id="IPR011032">
    <property type="entry name" value="GroES-like_sf"/>
</dbReference>
<dbReference type="Pfam" id="PF08240">
    <property type="entry name" value="ADH_N"/>
    <property type="match status" value="1"/>
</dbReference>
<dbReference type="InterPro" id="IPR013154">
    <property type="entry name" value="ADH-like_N"/>
</dbReference>
<dbReference type="EMBL" id="ML995489">
    <property type="protein sequence ID" value="KAF2140438.1"/>
    <property type="molecule type" value="Genomic_DNA"/>
</dbReference>
<feature type="domain" description="Enoyl reductase (ER)" evidence="8">
    <location>
        <begin position="33"/>
        <end position="371"/>
    </location>
</feature>
<evidence type="ECO:0000259" key="8">
    <source>
        <dbReference type="SMART" id="SM00829"/>
    </source>
</evidence>
<evidence type="ECO:0000256" key="6">
    <source>
        <dbReference type="ARBA" id="ARBA00023027"/>
    </source>
</evidence>
<dbReference type="SUPFAM" id="SSF50129">
    <property type="entry name" value="GroES-like"/>
    <property type="match status" value="1"/>
</dbReference>
<dbReference type="FunFam" id="3.40.50.720:FF:000039">
    <property type="entry name" value="Alcohol dehydrogenase AdhP"/>
    <property type="match status" value="1"/>
</dbReference>
<dbReference type="Pfam" id="PF00107">
    <property type="entry name" value="ADH_zinc_N"/>
    <property type="match status" value="1"/>
</dbReference>